<dbReference type="PANTHER" id="PTHR33706">
    <property type="entry name" value="MORN VARIANT REPEAT PROTEIN"/>
    <property type="match status" value="1"/>
</dbReference>
<dbReference type="OrthoDB" id="9785122at2"/>
<dbReference type="PANTHER" id="PTHR33706:SF1">
    <property type="entry name" value="TPR REPEAT PROTEIN"/>
    <property type="match status" value="1"/>
</dbReference>
<dbReference type="Gene3D" id="3.90.930.1">
    <property type="match status" value="1"/>
</dbReference>
<dbReference type="AlphaFoldDB" id="A0A6L3ZHL4"/>
<reference evidence="1 2" key="1">
    <citation type="submission" date="2019-10" db="EMBL/GenBank/DDBJ databases">
        <title>Genome sequence of Phaeocystidibacter marisrubri JCM30614 (type strain).</title>
        <authorList>
            <person name="Bowman J.P."/>
        </authorList>
    </citation>
    <scope>NUCLEOTIDE SEQUENCE [LARGE SCALE GENOMIC DNA]</scope>
    <source>
        <strain evidence="1 2">JCM 30614</strain>
    </source>
</reference>
<dbReference type="Gene3D" id="2.20.110.10">
    <property type="entry name" value="Histone H3 K4-specific methyltransferase SET7/9 N-terminal domain"/>
    <property type="match status" value="4"/>
</dbReference>
<sequence length="538" mass="62389">MSKVPDHINPIHPSKRYSGYQQANTISLFLLKRSLILLLLTVHYLGFAQTENSTDSLTFVKYEFDNGQISSEGYLRNGNPDGYWKSYYRTGHLKSEGNRENFMLSGPWKFYDEDGQIQSVIRYVAGMKEGTREYWAPDSVLKREVSYVADEINGTSTYYYPNRDIKKLIPFVNNREEGTGYEFDTTGTVTTILTYRSGVLTKEQEINRYDRFGLKKGTWVEFFNDMNVRIEGTYKDDLKHGFWKYYKRNGDLIRIEKWVMGVLQEDEDNTTSKIDLVRTVDLNTGKITAIGGYQNGQKNGVHRQFDEDGNIISAELWQNDILLAEGLYDNQGRKQGIWKYYWPDGTLKATGKYINDSKDGEWKYFFEDGTLEQVGKYMFDQLDGVWRWYFKDGELRLEQNFFEGLADGDVVEYNDSNEVIVQGQYLDGLKTGIWKYSSHGVLETGEYVQGEREGRWTITWLDSGQLREEGDYSNGKKEGLHVTYYNNGQIARRGQYSNGLKEGVWEQFATNGARIVTITYSAGEEIKYNRTELDNGRR</sequence>
<dbReference type="SUPFAM" id="SSF82185">
    <property type="entry name" value="Histone H3 K4-specific methyltransferase SET7/9 N-terminal domain"/>
    <property type="match status" value="4"/>
</dbReference>
<proteinExistence type="predicted"/>
<evidence type="ECO:0000313" key="1">
    <source>
        <dbReference type="EMBL" id="KAB2816499.1"/>
    </source>
</evidence>
<comment type="caution">
    <text evidence="1">The sequence shown here is derived from an EMBL/GenBank/DDBJ whole genome shotgun (WGS) entry which is preliminary data.</text>
</comment>
<evidence type="ECO:0008006" key="3">
    <source>
        <dbReference type="Google" id="ProtNLM"/>
    </source>
</evidence>
<organism evidence="1 2">
    <name type="scientific">Phaeocystidibacter marisrubri</name>
    <dbReference type="NCBI Taxonomy" id="1577780"/>
    <lineage>
        <taxon>Bacteria</taxon>
        <taxon>Pseudomonadati</taxon>
        <taxon>Bacteroidota</taxon>
        <taxon>Flavobacteriia</taxon>
        <taxon>Flavobacteriales</taxon>
        <taxon>Phaeocystidibacteraceae</taxon>
        <taxon>Phaeocystidibacter</taxon>
    </lineage>
</organism>
<protein>
    <recommendedName>
        <fullName evidence="3">Toxin-antitoxin system YwqK family antitoxin</fullName>
    </recommendedName>
</protein>
<dbReference type="EMBL" id="WBVQ01000002">
    <property type="protein sequence ID" value="KAB2816499.1"/>
    <property type="molecule type" value="Genomic_DNA"/>
</dbReference>
<evidence type="ECO:0000313" key="2">
    <source>
        <dbReference type="Proteomes" id="UP000484164"/>
    </source>
</evidence>
<dbReference type="InterPro" id="IPR011652">
    <property type="entry name" value="MORN_2"/>
</dbReference>
<keyword evidence="2" id="KW-1185">Reference proteome</keyword>
<name>A0A6L3ZHL4_9FLAO</name>
<dbReference type="Proteomes" id="UP000484164">
    <property type="component" value="Unassembled WGS sequence"/>
</dbReference>
<dbReference type="Pfam" id="PF07661">
    <property type="entry name" value="MORN_2"/>
    <property type="match status" value="6"/>
</dbReference>
<accession>A0A6L3ZHL4</accession>
<gene>
    <name evidence="1" type="ORF">F8C82_12520</name>
</gene>